<dbReference type="Proteomes" id="UP000197446">
    <property type="component" value="Unassembled WGS sequence"/>
</dbReference>
<evidence type="ECO:0000313" key="1">
    <source>
        <dbReference type="EMBL" id="OWR05737.1"/>
    </source>
</evidence>
<gene>
    <name evidence="1" type="ORF">CDO81_04620</name>
</gene>
<evidence type="ECO:0000313" key="2">
    <source>
        <dbReference type="Proteomes" id="UP000197446"/>
    </source>
</evidence>
<protein>
    <submittedName>
        <fullName evidence="1">Uncharacterized protein</fullName>
    </submittedName>
</protein>
<proteinExistence type="predicted"/>
<organism evidence="1 2">
    <name type="scientific">Roseateles puraquae</name>
    <dbReference type="NCBI Taxonomy" id="431059"/>
    <lineage>
        <taxon>Bacteria</taxon>
        <taxon>Pseudomonadati</taxon>
        <taxon>Pseudomonadota</taxon>
        <taxon>Betaproteobacteria</taxon>
        <taxon>Burkholderiales</taxon>
        <taxon>Sphaerotilaceae</taxon>
        <taxon>Roseateles</taxon>
    </lineage>
</organism>
<comment type="caution">
    <text evidence="1">The sequence shown here is derived from an EMBL/GenBank/DDBJ whole genome shotgun (WGS) entry which is preliminary data.</text>
</comment>
<name>A0A254NHY0_9BURK</name>
<accession>A0A254NHY0</accession>
<sequence length="120" mass="13282">MLSRLKLPPEQEMQLRLLCIRIRSGEKVLSSGICGAFGRSAWQVLYGMQGMALRVVDLPVDVGAVRDDARLDLMDAAREELELSLPLALLGLLTALVRNADAADRADVEEYARAHGYYRP</sequence>
<dbReference type="AlphaFoldDB" id="A0A254NHY0"/>
<reference evidence="1 2" key="1">
    <citation type="journal article" date="2007" name="Int. J. Syst. Evol. Microbiol.">
        <title>Description of Pelomonas aquatica sp. nov. and Pelomonas puraquae sp. nov., isolated from industrial and haemodialysis water.</title>
        <authorList>
            <person name="Gomila M."/>
            <person name="Bowien B."/>
            <person name="Falsen E."/>
            <person name="Moore E.R."/>
            <person name="Lalucat J."/>
        </authorList>
    </citation>
    <scope>NUCLEOTIDE SEQUENCE [LARGE SCALE GENOMIC DNA]</scope>
    <source>
        <strain evidence="1 2">CCUG 52769</strain>
    </source>
</reference>
<dbReference type="EMBL" id="NISI01000001">
    <property type="protein sequence ID" value="OWR05737.1"/>
    <property type="molecule type" value="Genomic_DNA"/>
</dbReference>
<keyword evidence="2" id="KW-1185">Reference proteome</keyword>